<feature type="compositionally biased region" description="Low complexity" evidence="1">
    <location>
        <begin position="56"/>
        <end position="66"/>
    </location>
</feature>
<keyword evidence="3" id="KW-1185">Reference proteome</keyword>
<dbReference type="Proteomes" id="UP000283210">
    <property type="component" value="Chromosome 6"/>
</dbReference>
<dbReference type="EMBL" id="CM012442">
    <property type="protein sequence ID" value="RVE71984.1"/>
    <property type="molecule type" value="Genomic_DNA"/>
</dbReference>
<gene>
    <name evidence="2" type="ORF">OJAV_G00057430</name>
</gene>
<feature type="region of interest" description="Disordered" evidence="1">
    <location>
        <begin position="26"/>
        <end position="66"/>
    </location>
</feature>
<sequence>MPLVTHALTGARAEAASFSYENIDGAITPERKRRRRRKRRKEGIQRQSTRRRRPTSKTSLRRSSNL</sequence>
<reference evidence="2 3" key="1">
    <citation type="submission" date="2018-11" db="EMBL/GenBank/DDBJ databases">
        <authorList>
            <person name="Lopez-Roques C."/>
            <person name="Donnadieu C."/>
            <person name="Bouchez O."/>
            <person name="Klopp C."/>
            <person name="Cabau C."/>
            <person name="Zahm M."/>
        </authorList>
    </citation>
    <scope>NUCLEOTIDE SEQUENCE [LARGE SCALE GENOMIC DNA]</scope>
    <source>
        <strain evidence="2">RS831</strain>
        <tissue evidence="2">Whole body</tissue>
    </source>
</reference>
<proteinExistence type="predicted"/>
<protein>
    <submittedName>
        <fullName evidence="2">Uncharacterized protein</fullName>
    </submittedName>
</protein>
<dbReference type="AlphaFoldDB" id="A0A3S2N2H8"/>
<organism evidence="2 3">
    <name type="scientific">Oryzias javanicus</name>
    <name type="common">Javanese ricefish</name>
    <name type="synonym">Aplocheilus javanicus</name>
    <dbReference type="NCBI Taxonomy" id="123683"/>
    <lineage>
        <taxon>Eukaryota</taxon>
        <taxon>Metazoa</taxon>
        <taxon>Chordata</taxon>
        <taxon>Craniata</taxon>
        <taxon>Vertebrata</taxon>
        <taxon>Euteleostomi</taxon>
        <taxon>Actinopterygii</taxon>
        <taxon>Neopterygii</taxon>
        <taxon>Teleostei</taxon>
        <taxon>Neoteleostei</taxon>
        <taxon>Acanthomorphata</taxon>
        <taxon>Ovalentaria</taxon>
        <taxon>Atherinomorphae</taxon>
        <taxon>Beloniformes</taxon>
        <taxon>Adrianichthyidae</taxon>
        <taxon>Oryziinae</taxon>
        <taxon>Oryzias</taxon>
    </lineage>
</organism>
<evidence type="ECO:0000256" key="1">
    <source>
        <dbReference type="SAM" id="MobiDB-lite"/>
    </source>
</evidence>
<accession>A0A3S2N2H8</accession>
<evidence type="ECO:0000313" key="3">
    <source>
        <dbReference type="Proteomes" id="UP000283210"/>
    </source>
</evidence>
<feature type="compositionally biased region" description="Basic residues" evidence="1">
    <location>
        <begin position="31"/>
        <end position="41"/>
    </location>
</feature>
<reference evidence="2 3" key="2">
    <citation type="submission" date="2019-01" db="EMBL/GenBank/DDBJ databases">
        <title>A chromosome length genome reference of the Java medaka (oryzias javanicus).</title>
        <authorList>
            <person name="Herpin A."/>
            <person name="Takehana Y."/>
            <person name="Naruse K."/>
            <person name="Ansai S."/>
            <person name="Kawaguchi M."/>
        </authorList>
    </citation>
    <scope>NUCLEOTIDE SEQUENCE [LARGE SCALE GENOMIC DNA]</scope>
    <source>
        <strain evidence="2">RS831</strain>
        <tissue evidence="2">Whole body</tissue>
    </source>
</reference>
<evidence type="ECO:0000313" key="2">
    <source>
        <dbReference type="EMBL" id="RVE71984.1"/>
    </source>
</evidence>
<name>A0A3S2N2H8_ORYJA</name>